<keyword evidence="3 5" id="KW-0554">One-carbon metabolism</keyword>
<dbReference type="EC" id="3.5.4.16" evidence="5"/>
<dbReference type="GO" id="GO:0003934">
    <property type="term" value="F:GTP cyclohydrolase I activity"/>
    <property type="evidence" value="ECO:0007669"/>
    <property type="project" value="UniProtKB-UniRule"/>
</dbReference>
<evidence type="ECO:0000256" key="3">
    <source>
        <dbReference type="ARBA" id="ARBA00022563"/>
    </source>
</evidence>
<comment type="catalytic activity">
    <reaction evidence="1 5">
        <text>GTP + H2O = 7,8-dihydroneopterin 3'-triphosphate + formate + H(+)</text>
        <dbReference type="Rhea" id="RHEA:17473"/>
        <dbReference type="ChEBI" id="CHEBI:15377"/>
        <dbReference type="ChEBI" id="CHEBI:15378"/>
        <dbReference type="ChEBI" id="CHEBI:15740"/>
        <dbReference type="ChEBI" id="CHEBI:37565"/>
        <dbReference type="ChEBI" id="CHEBI:58462"/>
        <dbReference type="EC" id="3.5.4.16"/>
    </reaction>
</comment>
<proteinExistence type="inferred from homology"/>
<dbReference type="EMBL" id="FQVH01000016">
    <property type="protein sequence ID" value="SHF26667.1"/>
    <property type="molecule type" value="Genomic_DNA"/>
</dbReference>
<dbReference type="GO" id="GO:0006729">
    <property type="term" value="P:tetrahydrobiopterin biosynthetic process"/>
    <property type="evidence" value="ECO:0007669"/>
    <property type="project" value="TreeGrafter"/>
</dbReference>
<dbReference type="STRING" id="1121256.SAMN02746089_01588"/>
<evidence type="ECO:0000256" key="1">
    <source>
        <dbReference type="ARBA" id="ARBA00001052"/>
    </source>
</evidence>
<protein>
    <recommendedName>
        <fullName evidence="5">GTP cyclohydrolase 1</fullName>
        <ecNumber evidence="5">3.5.4.16</ecNumber>
    </recommendedName>
    <alternativeName>
        <fullName evidence="5">GTP cyclohydrolase I</fullName>
        <shortName evidence="5">GTP-CH-I</shortName>
    </alternativeName>
</protein>
<comment type="pathway">
    <text evidence="2 5">Cofactor biosynthesis; 7,8-dihydroneopterin triphosphate biosynthesis; 7,8-dihydroneopterin triphosphate from GTP: step 1/1.</text>
</comment>
<dbReference type="SUPFAM" id="SSF55620">
    <property type="entry name" value="Tetrahydrobiopterin biosynthesis enzymes-like"/>
    <property type="match status" value="1"/>
</dbReference>
<dbReference type="Proteomes" id="UP000184088">
    <property type="component" value="Unassembled WGS sequence"/>
</dbReference>
<dbReference type="InterPro" id="IPR001474">
    <property type="entry name" value="GTP_CycHdrlase_I"/>
</dbReference>
<evidence type="ECO:0000313" key="8">
    <source>
        <dbReference type="Proteomes" id="UP000184088"/>
    </source>
</evidence>
<dbReference type="InterPro" id="IPR043134">
    <property type="entry name" value="GTP-CH-I_N"/>
</dbReference>
<evidence type="ECO:0000256" key="5">
    <source>
        <dbReference type="HAMAP-Rule" id="MF_00223"/>
    </source>
</evidence>
<keyword evidence="5" id="KW-0479">Metal-binding</keyword>
<dbReference type="UniPathway" id="UPA00848">
    <property type="reaction ID" value="UER00151"/>
</dbReference>
<dbReference type="FunFam" id="3.30.1130.10:FF:000001">
    <property type="entry name" value="GTP cyclohydrolase 1"/>
    <property type="match status" value="1"/>
</dbReference>
<feature type="binding site" evidence="5">
    <location>
        <position position="146"/>
    </location>
    <ligand>
        <name>Zn(2+)</name>
        <dbReference type="ChEBI" id="CHEBI:29105"/>
    </ligand>
</feature>
<dbReference type="PANTHER" id="PTHR11109">
    <property type="entry name" value="GTP CYCLOHYDROLASE I"/>
    <property type="match status" value="1"/>
</dbReference>
<dbReference type="GO" id="GO:0005737">
    <property type="term" value="C:cytoplasm"/>
    <property type="evidence" value="ECO:0007669"/>
    <property type="project" value="TreeGrafter"/>
</dbReference>
<dbReference type="OrthoDB" id="9801207at2"/>
<dbReference type="GO" id="GO:0046654">
    <property type="term" value="P:tetrahydrofolate biosynthetic process"/>
    <property type="evidence" value="ECO:0007669"/>
    <property type="project" value="UniProtKB-UniRule"/>
</dbReference>
<evidence type="ECO:0000256" key="4">
    <source>
        <dbReference type="ARBA" id="ARBA00022801"/>
    </source>
</evidence>
<reference evidence="7 8" key="1">
    <citation type="submission" date="2016-11" db="EMBL/GenBank/DDBJ databases">
        <authorList>
            <person name="Jaros S."/>
            <person name="Januszkiewicz K."/>
            <person name="Wedrychowicz H."/>
        </authorList>
    </citation>
    <scope>NUCLEOTIDE SEQUENCE [LARGE SCALE GENOMIC DNA]</scope>
    <source>
        <strain evidence="7 8">DSM 17918</strain>
    </source>
</reference>
<feature type="domain" description="GTP cyclohydrolase I" evidence="6">
    <location>
        <begin position="6"/>
        <end position="182"/>
    </location>
</feature>
<keyword evidence="8" id="KW-1185">Reference proteome</keyword>
<dbReference type="GO" id="GO:0005525">
    <property type="term" value="F:GTP binding"/>
    <property type="evidence" value="ECO:0007669"/>
    <property type="project" value="UniProtKB-KW"/>
</dbReference>
<dbReference type="NCBIfam" id="NF006826">
    <property type="entry name" value="PRK09347.1-3"/>
    <property type="match status" value="1"/>
</dbReference>
<keyword evidence="4 5" id="KW-0378">Hydrolase</keyword>
<dbReference type="Gene3D" id="3.30.1130.10">
    <property type="match status" value="1"/>
</dbReference>
<feature type="binding site" evidence="5">
    <location>
        <position position="78"/>
    </location>
    <ligand>
        <name>Zn(2+)</name>
        <dbReference type="ChEBI" id="CHEBI:29105"/>
    </ligand>
</feature>
<organism evidence="7 8">
    <name type="scientific">Caldanaerobius fijiensis DSM 17918</name>
    <dbReference type="NCBI Taxonomy" id="1121256"/>
    <lineage>
        <taxon>Bacteria</taxon>
        <taxon>Bacillati</taxon>
        <taxon>Bacillota</taxon>
        <taxon>Clostridia</taxon>
        <taxon>Thermoanaerobacterales</taxon>
        <taxon>Thermoanaerobacteraceae</taxon>
        <taxon>Caldanaerobius</taxon>
    </lineage>
</organism>
<name>A0A1M5A9A2_9THEO</name>
<gene>
    <name evidence="5" type="primary">folE</name>
    <name evidence="7" type="ORF">SAMN02746089_01588</name>
</gene>
<keyword evidence="5" id="KW-0547">Nucleotide-binding</keyword>
<keyword evidence="5" id="KW-0862">Zinc</keyword>
<dbReference type="GO" id="GO:0006730">
    <property type="term" value="P:one-carbon metabolic process"/>
    <property type="evidence" value="ECO:0007669"/>
    <property type="project" value="UniProtKB-UniRule"/>
</dbReference>
<dbReference type="PROSITE" id="PS00859">
    <property type="entry name" value="GTP_CYCLOHYDROL_1_1"/>
    <property type="match status" value="1"/>
</dbReference>
<evidence type="ECO:0000256" key="2">
    <source>
        <dbReference type="ARBA" id="ARBA00005080"/>
    </source>
</evidence>
<dbReference type="NCBIfam" id="TIGR00063">
    <property type="entry name" value="folE"/>
    <property type="match status" value="1"/>
</dbReference>
<comment type="subunit">
    <text evidence="5">Homopolymer.</text>
</comment>
<sequence>MNEERIKNAIRVILEEIGEDPDREGLRDTPDRVYRMYKEIFSGIGSDPQDVLTAVFHEQHKELVIVKDIRFYSVCEHHMVPFFGKAHVGYLPDGKIIGLSKIARLVDIVSKRLQLQERMTQMIADAMNQRLEPKGVIVMLEAEHLCMSMRGIKRPGSTTVTIATRGIFDTDENMRKRFFELIK</sequence>
<keyword evidence="5" id="KW-0342">GTP-binding</keyword>
<feature type="binding site" evidence="5">
    <location>
        <position position="75"/>
    </location>
    <ligand>
        <name>Zn(2+)</name>
        <dbReference type="ChEBI" id="CHEBI:29105"/>
    </ligand>
</feature>
<dbReference type="RefSeq" id="WP_073343702.1">
    <property type="nucleotide sequence ID" value="NZ_FQVH01000016.1"/>
</dbReference>
<evidence type="ECO:0000313" key="7">
    <source>
        <dbReference type="EMBL" id="SHF26667.1"/>
    </source>
</evidence>
<evidence type="ECO:0000259" key="6">
    <source>
        <dbReference type="Pfam" id="PF01227"/>
    </source>
</evidence>
<dbReference type="InterPro" id="IPR020602">
    <property type="entry name" value="GTP_CycHdrlase_I_dom"/>
</dbReference>
<dbReference type="PROSITE" id="PS00860">
    <property type="entry name" value="GTP_CYCLOHYDROL_1_2"/>
    <property type="match status" value="1"/>
</dbReference>
<dbReference type="HAMAP" id="MF_00223">
    <property type="entry name" value="FolE"/>
    <property type="match status" value="1"/>
</dbReference>
<accession>A0A1M5A9A2</accession>
<dbReference type="NCBIfam" id="NF006825">
    <property type="entry name" value="PRK09347.1-2"/>
    <property type="match status" value="1"/>
</dbReference>
<comment type="similarity">
    <text evidence="5">Belongs to the GTP cyclohydrolase I family.</text>
</comment>
<dbReference type="FunFam" id="1.10.286.10:FF:000001">
    <property type="entry name" value="GTP cyclohydrolase 1"/>
    <property type="match status" value="1"/>
</dbReference>
<dbReference type="AlphaFoldDB" id="A0A1M5A9A2"/>
<dbReference type="PANTHER" id="PTHR11109:SF7">
    <property type="entry name" value="GTP CYCLOHYDROLASE 1"/>
    <property type="match status" value="1"/>
</dbReference>
<dbReference type="InterPro" id="IPR043133">
    <property type="entry name" value="GTP-CH-I_C/QueF"/>
</dbReference>
<dbReference type="InterPro" id="IPR018234">
    <property type="entry name" value="GTP_CycHdrlase_I_CS"/>
</dbReference>
<dbReference type="GO" id="GO:0008270">
    <property type="term" value="F:zinc ion binding"/>
    <property type="evidence" value="ECO:0007669"/>
    <property type="project" value="UniProtKB-UniRule"/>
</dbReference>
<dbReference type="Gene3D" id="1.10.286.10">
    <property type="match status" value="1"/>
</dbReference>
<dbReference type="Pfam" id="PF01227">
    <property type="entry name" value="GTP_cyclohydroI"/>
    <property type="match status" value="1"/>
</dbReference>